<name>A0A0H2RRM7_9AGAM</name>
<keyword evidence="2" id="KW-1185">Reference proteome</keyword>
<dbReference type="OrthoDB" id="3268380at2759"/>
<dbReference type="InParanoid" id="A0A0H2RRM7"/>
<dbReference type="SUPFAM" id="SSF52047">
    <property type="entry name" value="RNI-like"/>
    <property type="match status" value="1"/>
</dbReference>
<dbReference type="Gene3D" id="3.80.10.10">
    <property type="entry name" value="Ribonuclease Inhibitor"/>
    <property type="match status" value="1"/>
</dbReference>
<proteinExistence type="predicted"/>
<accession>A0A0H2RRM7</accession>
<dbReference type="InterPro" id="IPR032675">
    <property type="entry name" value="LRR_dom_sf"/>
</dbReference>
<evidence type="ECO:0008006" key="3">
    <source>
        <dbReference type="Google" id="ProtNLM"/>
    </source>
</evidence>
<evidence type="ECO:0000313" key="1">
    <source>
        <dbReference type="EMBL" id="KLO14645.1"/>
    </source>
</evidence>
<reference evidence="1 2" key="1">
    <citation type="submission" date="2015-04" db="EMBL/GenBank/DDBJ databases">
        <title>Complete genome sequence of Schizopora paradoxa KUC8140, a cosmopolitan wood degrader in East Asia.</title>
        <authorList>
            <consortium name="DOE Joint Genome Institute"/>
            <person name="Min B."/>
            <person name="Park H."/>
            <person name="Jang Y."/>
            <person name="Kim J.-J."/>
            <person name="Kim K.H."/>
            <person name="Pangilinan J."/>
            <person name="Lipzen A."/>
            <person name="Riley R."/>
            <person name="Grigoriev I.V."/>
            <person name="Spatafora J.W."/>
            <person name="Choi I.-G."/>
        </authorList>
    </citation>
    <scope>NUCLEOTIDE SEQUENCE [LARGE SCALE GENOMIC DNA]</scope>
    <source>
        <strain evidence="1 2">KUC8140</strain>
    </source>
</reference>
<organism evidence="1 2">
    <name type="scientific">Schizopora paradoxa</name>
    <dbReference type="NCBI Taxonomy" id="27342"/>
    <lineage>
        <taxon>Eukaryota</taxon>
        <taxon>Fungi</taxon>
        <taxon>Dikarya</taxon>
        <taxon>Basidiomycota</taxon>
        <taxon>Agaricomycotina</taxon>
        <taxon>Agaricomycetes</taxon>
        <taxon>Hymenochaetales</taxon>
        <taxon>Schizoporaceae</taxon>
        <taxon>Schizopora</taxon>
    </lineage>
</organism>
<dbReference type="EMBL" id="KQ085940">
    <property type="protein sequence ID" value="KLO14645.1"/>
    <property type="molecule type" value="Genomic_DNA"/>
</dbReference>
<sequence length="565" mass="64156">MDLKDVSTMENVCMAKEMLSQMKDSARLQETNNLVSDPEVNRDIDAPTFNNANSEAVLKAKTLCTQRLSAFEDLTQAMQAARNTIQGVVRALEASSYHVQGAIKDVEEEKLRVIRARGLAKLSDDVLELIFLAAMNDDNTSKMAFHLSSVCRRFRSIVLSTPRMWSRILSTSSEHEIDVCLKYSGSAGLHLNLQRTFIDMEVRPVARDHRKRWESVSIWVDRDCCPICDPFADAGLDALPRLRSVILQNTQYCAIGAPTLNKLVQSLRTSARNVCYLKLYVSSPFRLSLPSSLTCLELGMCSPRTSTPGSMQDFIAMLRSAPLLEDVKLDMSNLERFECYTPPRPEERFATFPCVEKLALSFSAEYEMISVPDTLYFPNVKDLTLTVIEKDMDTDSDYNRYYEDDYGGPSEPEIDDIDPGLDLAYALFQESKEYPNLTSLSLRFYFANEYKRKPTCFLEEGLIVHFAERCPLLQHLFLDCTMPINYLRLPSLNHITLFDCTLKSVGWLLDYAEGSKEDETWSSFGILQVLGCKFADKDGSWDDLISSYGSKLELFPISARRHAWF</sequence>
<evidence type="ECO:0000313" key="2">
    <source>
        <dbReference type="Proteomes" id="UP000053477"/>
    </source>
</evidence>
<gene>
    <name evidence="1" type="ORF">SCHPADRAFT_996405</name>
</gene>
<dbReference type="Proteomes" id="UP000053477">
    <property type="component" value="Unassembled WGS sequence"/>
</dbReference>
<dbReference type="AlphaFoldDB" id="A0A0H2RRM7"/>
<protein>
    <recommendedName>
        <fullName evidence="3">F-box domain-containing protein</fullName>
    </recommendedName>
</protein>